<keyword evidence="2" id="KW-1185">Reference proteome</keyword>
<gene>
    <name evidence="1" type="ORF">CEXT_243091</name>
</gene>
<reference evidence="1 2" key="1">
    <citation type="submission" date="2021-06" db="EMBL/GenBank/DDBJ databases">
        <title>Caerostris extrusa draft genome.</title>
        <authorList>
            <person name="Kono N."/>
            <person name="Arakawa K."/>
        </authorList>
    </citation>
    <scope>NUCLEOTIDE SEQUENCE [LARGE SCALE GENOMIC DNA]</scope>
</reference>
<protein>
    <submittedName>
        <fullName evidence="1">Uncharacterized protein</fullName>
    </submittedName>
</protein>
<organism evidence="1 2">
    <name type="scientific">Caerostris extrusa</name>
    <name type="common">Bark spider</name>
    <name type="synonym">Caerostris bankana</name>
    <dbReference type="NCBI Taxonomy" id="172846"/>
    <lineage>
        <taxon>Eukaryota</taxon>
        <taxon>Metazoa</taxon>
        <taxon>Ecdysozoa</taxon>
        <taxon>Arthropoda</taxon>
        <taxon>Chelicerata</taxon>
        <taxon>Arachnida</taxon>
        <taxon>Araneae</taxon>
        <taxon>Araneomorphae</taxon>
        <taxon>Entelegynae</taxon>
        <taxon>Araneoidea</taxon>
        <taxon>Araneidae</taxon>
        <taxon>Caerostris</taxon>
    </lineage>
</organism>
<evidence type="ECO:0000313" key="2">
    <source>
        <dbReference type="Proteomes" id="UP001054945"/>
    </source>
</evidence>
<dbReference type="AlphaFoldDB" id="A0AAV4S693"/>
<name>A0AAV4S693_CAEEX</name>
<dbReference type="Proteomes" id="UP001054945">
    <property type="component" value="Unassembled WGS sequence"/>
</dbReference>
<sequence>MAGEDPITSGLRDEFLSGVGTECRLFLFSFVAEKEFLGRPFIASWAGLSCSKGRYQAWSKTLLDAVGGIFVTFLFLSSSSN</sequence>
<accession>A0AAV4S693</accession>
<comment type="caution">
    <text evidence="1">The sequence shown here is derived from an EMBL/GenBank/DDBJ whole genome shotgun (WGS) entry which is preliminary data.</text>
</comment>
<proteinExistence type="predicted"/>
<dbReference type="EMBL" id="BPLR01008962">
    <property type="protein sequence ID" value="GIY28596.1"/>
    <property type="molecule type" value="Genomic_DNA"/>
</dbReference>
<evidence type="ECO:0000313" key="1">
    <source>
        <dbReference type="EMBL" id="GIY28596.1"/>
    </source>
</evidence>